<keyword evidence="2" id="KW-0805">Transcription regulation</keyword>
<dbReference type="PANTHER" id="PTHR31190">
    <property type="entry name" value="DNA-BINDING DOMAIN"/>
    <property type="match status" value="1"/>
</dbReference>
<feature type="compositionally biased region" description="Basic and acidic residues" evidence="6">
    <location>
        <begin position="26"/>
        <end position="38"/>
    </location>
</feature>
<dbReference type="Gene3D" id="3.30.730.10">
    <property type="entry name" value="AP2/ERF domain"/>
    <property type="match status" value="1"/>
</dbReference>
<dbReference type="InterPro" id="IPR044808">
    <property type="entry name" value="ERF_plant"/>
</dbReference>
<dbReference type="SUPFAM" id="SSF54171">
    <property type="entry name" value="DNA-binding domain"/>
    <property type="match status" value="1"/>
</dbReference>
<evidence type="ECO:0000313" key="9">
    <source>
        <dbReference type="Proteomes" id="UP000604825"/>
    </source>
</evidence>
<dbReference type="GO" id="GO:0003677">
    <property type="term" value="F:DNA binding"/>
    <property type="evidence" value="ECO:0007669"/>
    <property type="project" value="UniProtKB-KW"/>
</dbReference>
<gene>
    <name evidence="8" type="ORF">NCGR_LOCUS39190</name>
</gene>
<evidence type="ECO:0000256" key="1">
    <source>
        <dbReference type="ARBA" id="ARBA00004123"/>
    </source>
</evidence>
<keyword evidence="4" id="KW-0804">Transcription</keyword>
<evidence type="ECO:0000256" key="2">
    <source>
        <dbReference type="ARBA" id="ARBA00023015"/>
    </source>
</evidence>
<evidence type="ECO:0000256" key="5">
    <source>
        <dbReference type="ARBA" id="ARBA00023242"/>
    </source>
</evidence>
<dbReference type="OrthoDB" id="681954at2759"/>
<evidence type="ECO:0000256" key="6">
    <source>
        <dbReference type="SAM" id="MobiDB-lite"/>
    </source>
</evidence>
<name>A0A811QBI3_9POAL</name>
<dbReference type="Pfam" id="PF00847">
    <property type="entry name" value="AP2"/>
    <property type="match status" value="1"/>
</dbReference>
<feature type="region of interest" description="Disordered" evidence="6">
    <location>
        <begin position="1"/>
        <end position="45"/>
    </location>
</feature>
<dbReference type="InterPro" id="IPR036955">
    <property type="entry name" value="AP2/ERF_dom_sf"/>
</dbReference>
<dbReference type="AlphaFoldDB" id="A0A811QBI3"/>
<dbReference type="EMBL" id="CAJGYO010000010">
    <property type="protein sequence ID" value="CAD6255649.1"/>
    <property type="molecule type" value="Genomic_DNA"/>
</dbReference>
<dbReference type="Proteomes" id="UP000604825">
    <property type="component" value="Unassembled WGS sequence"/>
</dbReference>
<dbReference type="PROSITE" id="PS51032">
    <property type="entry name" value="AP2_ERF"/>
    <property type="match status" value="1"/>
</dbReference>
<organism evidence="8 9">
    <name type="scientific">Miscanthus lutarioriparius</name>
    <dbReference type="NCBI Taxonomy" id="422564"/>
    <lineage>
        <taxon>Eukaryota</taxon>
        <taxon>Viridiplantae</taxon>
        <taxon>Streptophyta</taxon>
        <taxon>Embryophyta</taxon>
        <taxon>Tracheophyta</taxon>
        <taxon>Spermatophyta</taxon>
        <taxon>Magnoliopsida</taxon>
        <taxon>Liliopsida</taxon>
        <taxon>Poales</taxon>
        <taxon>Poaceae</taxon>
        <taxon>PACMAD clade</taxon>
        <taxon>Panicoideae</taxon>
        <taxon>Andropogonodae</taxon>
        <taxon>Andropogoneae</taxon>
        <taxon>Saccharinae</taxon>
        <taxon>Miscanthus</taxon>
    </lineage>
</organism>
<sequence length="297" mass="32078">MCGIPRAPGGHFVTPGHASGSSKRRTAADHDMEAAFRDSDEDSEQDTVMKKQRKAAFGFAAPATRCKQRQPRQYYGVRRRPGGKWAAEVRDPVRGVRLWLGTFATVEEAARAYDHKARDLRGDRAKLNFPSTGTAAPCVQLVDNDDDDDSVLGRQCAPSDYMEAHHQGGDAAVSRGCGCSALPDFSWQGMSAADDGALVFDFRVELGGGAQERARTDTDPQEEEAVGNDVAQAPSHDPADMLFDAFMFADQLFSSFDGAVYEPAALEMDTMLLLGGDAVFCNDGGGLWSFDDGSVCY</sequence>
<evidence type="ECO:0000256" key="4">
    <source>
        <dbReference type="ARBA" id="ARBA00023163"/>
    </source>
</evidence>
<dbReference type="PANTHER" id="PTHR31190:SF155">
    <property type="entry name" value="AP2_ERF DOMAIN-CONTAINING PROTEIN"/>
    <property type="match status" value="1"/>
</dbReference>
<dbReference type="PRINTS" id="PR00367">
    <property type="entry name" value="ETHRSPELEMNT"/>
</dbReference>
<dbReference type="GO" id="GO:0005634">
    <property type="term" value="C:nucleus"/>
    <property type="evidence" value="ECO:0007669"/>
    <property type="project" value="UniProtKB-SubCell"/>
</dbReference>
<dbReference type="FunFam" id="3.30.730.10:FF:000001">
    <property type="entry name" value="Ethylene-responsive transcription factor 2"/>
    <property type="match status" value="1"/>
</dbReference>
<comment type="caution">
    <text evidence="8">The sequence shown here is derived from an EMBL/GenBank/DDBJ whole genome shotgun (WGS) entry which is preliminary data.</text>
</comment>
<dbReference type="CDD" id="cd00018">
    <property type="entry name" value="AP2"/>
    <property type="match status" value="1"/>
</dbReference>
<dbReference type="InterPro" id="IPR016177">
    <property type="entry name" value="DNA-bd_dom_sf"/>
</dbReference>
<keyword evidence="5" id="KW-0539">Nucleus</keyword>
<protein>
    <recommendedName>
        <fullName evidence="7">AP2/ERF domain-containing protein</fullName>
    </recommendedName>
</protein>
<dbReference type="GO" id="GO:0009873">
    <property type="term" value="P:ethylene-activated signaling pathway"/>
    <property type="evidence" value="ECO:0007669"/>
    <property type="project" value="InterPro"/>
</dbReference>
<evidence type="ECO:0000313" key="8">
    <source>
        <dbReference type="EMBL" id="CAD6255649.1"/>
    </source>
</evidence>
<dbReference type="InterPro" id="IPR001471">
    <property type="entry name" value="AP2/ERF_dom"/>
</dbReference>
<accession>A0A811QBI3</accession>
<proteinExistence type="predicted"/>
<keyword evidence="9" id="KW-1185">Reference proteome</keyword>
<evidence type="ECO:0000256" key="3">
    <source>
        <dbReference type="ARBA" id="ARBA00023125"/>
    </source>
</evidence>
<dbReference type="GO" id="GO:0003700">
    <property type="term" value="F:DNA-binding transcription factor activity"/>
    <property type="evidence" value="ECO:0007669"/>
    <property type="project" value="InterPro"/>
</dbReference>
<feature type="domain" description="AP2/ERF" evidence="7">
    <location>
        <begin position="73"/>
        <end position="130"/>
    </location>
</feature>
<comment type="subcellular location">
    <subcellularLocation>
        <location evidence="1">Nucleus</location>
    </subcellularLocation>
</comment>
<dbReference type="SMART" id="SM00380">
    <property type="entry name" value="AP2"/>
    <property type="match status" value="1"/>
</dbReference>
<keyword evidence="3" id="KW-0238">DNA-binding</keyword>
<reference evidence="8" key="1">
    <citation type="submission" date="2020-10" db="EMBL/GenBank/DDBJ databases">
        <authorList>
            <person name="Han B."/>
            <person name="Lu T."/>
            <person name="Zhao Q."/>
            <person name="Huang X."/>
            <person name="Zhao Y."/>
        </authorList>
    </citation>
    <scope>NUCLEOTIDE SEQUENCE</scope>
</reference>
<evidence type="ECO:0000259" key="7">
    <source>
        <dbReference type="PROSITE" id="PS51032"/>
    </source>
</evidence>